<feature type="region of interest" description="Disordered" evidence="1">
    <location>
        <begin position="70"/>
        <end position="165"/>
    </location>
</feature>
<evidence type="ECO:0000313" key="3">
    <source>
        <dbReference type="Proteomes" id="UP000799421"/>
    </source>
</evidence>
<reference evidence="2" key="1">
    <citation type="journal article" date="2020" name="Stud. Mycol.">
        <title>101 Dothideomycetes genomes: a test case for predicting lifestyles and emergence of pathogens.</title>
        <authorList>
            <person name="Haridas S."/>
            <person name="Albert R."/>
            <person name="Binder M."/>
            <person name="Bloem J."/>
            <person name="Labutti K."/>
            <person name="Salamov A."/>
            <person name="Andreopoulos B."/>
            <person name="Baker S."/>
            <person name="Barry K."/>
            <person name="Bills G."/>
            <person name="Bluhm B."/>
            <person name="Cannon C."/>
            <person name="Castanera R."/>
            <person name="Culley D."/>
            <person name="Daum C."/>
            <person name="Ezra D."/>
            <person name="Gonzalez J."/>
            <person name="Henrissat B."/>
            <person name="Kuo A."/>
            <person name="Liang C."/>
            <person name="Lipzen A."/>
            <person name="Lutzoni F."/>
            <person name="Magnuson J."/>
            <person name="Mondo S."/>
            <person name="Nolan M."/>
            <person name="Ohm R."/>
            <person name="Pangilinan J."/>
            <person name="Park H.-J."/>
            <person name="Ramirez L."/>
            <person name="Alfaro M."/>
            <person name="Sun H."/>
            <person name="Tritt A."/>
            <person name="Yoshinaga Y."/>
            <person name="Zwiers L.-H."/>
            <person name="Turgeon B."/>
            <person name="Goodwin S."/>
            <person name="Spatafora J."/>
            <person name="Crous P."/>
            <person name="Grigoriev I."/>
        </authorList>
    </citation>
    <scope>NUCLEOTIDE SEQUENCE</scope>
    <source>
        <strain evidence="2">CBS 480.64</strain>
    </source>
</reference>
<feature type="compositionally biased region" description="Low complexity" evidence="1">
    <location>
        <begin position="104"/>
        <end position="133"/>
    </location>
</feature>
<evidence type="ECO:0000313" key="2">
    <source>
        <dbReference type="EMBL" id="KAF2862088.1"/>
    </source>
</evidence>
<dbReference type="Proteomes" id="UP000799421">
    <property type="component" value="Unassembled WGS sequence"/>
</dbReference>
<sequence>MLPTESALAPFTPEERTFMSLAWLFADVIPEFNINAIAHFKRKQVADVRRAWDDLVGRITAQKAAIEKQVEEDKLVAQANRATKRKAKKEAKKQVTEKKKKKQAAQAAVVKGAARGKADATKTTTTSTTSTKSQGNTEKGKNGVHGKKRAAEAANGGVNKKSKHK</sequence>
<proteinExistence type="predicted"/>
<keyword evidence="3" id="KW-1185">Reference proteome</keyword>
<accession>A0A6A7C5V4</accession>
<evidence type="ECO:0000256" key="1">
    <source>
        <dbReference type="SAM" id="MobiDB-lite"/>
    </source>
</evidence>
<dbReference type="EMBL" id="MU005968">
    <property type="protein sequence ID" value="KAF2862088.1"/>
    <property type="molecule type" value="Genomic_DNA"/>
</dbReference>
<protein>
    <submittedName>
        <fullName evidence="2">Uncharacterized protein</fullName>
    </submittedName>
</protein>
<dbReference type="AlphaFoldDB" id="A0A6A7C5V4"/>
<organism evidence="2 3">
    <name type="scientific">Piedraia hortae CBS 480.64</name>
    <dbReference type="NCBI Taxonomy" id="1314780"/>
    <lineage>
        <taxon>Eukaryota</taxon>
        <taxon>Fungi</taxon>
        <taxon>Dikarya</taxon>
        <taxon>Ascomycota</taxon>
        <taxon>Pezizomycotina</taxon>
        <taxon>Dothideomycetes</taxon>
        <taxon>Dothideomycetidae</taxon>
        <taxon>Capnodiales</taxon>
        <taxon>Piedraiaceae</taxon>
        <taxon>Piedraia</taxon>
    </lineage>
</organism>
<feature type="compositionally biased region" description="Basic residues" evidence="1">
    <location>
        <begin position="82"/>
        <end position="91"/>
    </location>
</feature>
<name>A0A6A7C5V4_9PEZI</name>
<gene>
    <name evidence="2" type="ORF">K470DRAFT_269347</name>
</gene>